<dbReference type="PROSITE" id="PS51832">
    <property type="entry name" value="HD_GYP"/>
    <property type="match status" value="1"/>
</dbReference>
<evidence type="ECO:0000259" key="1">
    <source>
        <dbReference type="PROSITE" id="PS51832"/>
    </source>
</evidence>
<dbReference type="Gene3D" id="1.10.3210.10">
    <property type="entry name" value="Hypothetical protein af1432"/>
    <property type="match status" value="1"/>
</dbReference>
<accession>T0L268</accession>
<comment type="caution">
    <text evidence="2">The sequence shown here is derived from an EMBL/GenBank/DDBJ whole genome shotgun (WGS) entry which is preliminary data.</text>
</comment>
<dbReference type="InterPro" id="IPR003607">
    <property type="entry name" value="HD/PDEase_dom"/>
</dbReference>
<organism evidence="2 3">
    <name type="scientific">Sulfurimonas hongkongensis</name>
    <dbReference type="NCBI Taxonomy" id="1172190"/>
    <lineage>
        <taxon>Bacteria</taxon>
        <taxon>Pseudomonadati</taxon>
        <taxon>Campylobacterota</taxon>
        <taxon>Epsilonproteobacteria</taxon>
        <taxon>Campylobacterales</taxon>
        <taxon>Sulfurimonadaceae</taxon>
        <taxon>Sulfurimonas</taxon>
    </lineage>
</organism>
<dbReference type="PANTHER" id="PTHR43155">
    <property type="entry name" value="CYCLIC DI-GMP PHOSPHODIESTERASE PA4108-RELATED"/>
    <property type="match status" value="1"/>
</dbReference>
<keyword evidence="3" id="KW-1185">Reference proteome</keyword>
<name>T0L268_9BACT</name>
<reference evidence="2 3" key="1">
    <citation type="submission" date="2013-07" db="EMBL/GenBank/DDBJ databases">
        <title>Sulfurimonas hongkongensis AST-10 Genome Sequencing.</title>
        <authorList>
            <person name="Cai L."/>
            <person name="Zhang T."/>
        </authorList>
    </citation>
    <scope>NUCLEOTIDE SEQUENCE [LARGE SCALE GENOMIC DNA]</scope>
    <source>
        <strain evidence="2 3">AST-10</strain>
    </source>
</reference>
<sequence length="332" mass="38437">MKYKKILQTDIKSNYTNAKSNTLSSYMMFDKRLINVGDSLKFHLYINDYVTHMSLYLQSNTVIDKKHKNSLMEVERLYVNKEQKGEYEHFIEKKLQDTIESELLSIEDKRDIIYTSTSELTNSLYEDPNALENVQRSKNIVKPILQSIIYDDKAIKSFMKIIEYDYYTHTHSLNVSIYSLCLGSELGLSQTTLNALGCSALLHDLGKSSIDRKIVNKTGLLSHFEFDKMKRHPTLGYETALKIGITDKNILDGIRHHHEKLNGMGYPDGLKGKEITLFARIIGICDIFDALTTRRSYKSALNSYDAIYLMKTHMYKHLDMEIVNTFIKMLHN</sequence>
<gene>
    <name evidence="2" type="ORF">M947_04800</name>
</gene>
<evidence type="ECO:0000313" key="2">
    <source>
        <dbReference type="EMBL" id="EQB39903.1"/>
    </source>
</evidence>
<dbReference type="PANTHER" id="PTHR43155:SF2">
    <property type="entry name" value="CYCLIC DI-GMP PHOSPHODIESTERASE PA4108"/>
    <property type="match status" value="1"/>
</dbReference>
<dbReference type="CDD" id="cd00077">
    <property type="entry name" value="HDc"/>
    <property type="match status" value="1"/>
</dbReference>
<dbReference type="Pfam" id="PF13487">
    <property type="entry name" value="HD_5"/>
    <property type="match status" value="1"/>
</dbReference>
<dbReference type="AlphaFoldDB" id="T0L268"/>
<dbReference type="Proteomes" id="UP000015520">
    <property type="component" value="Unassembled WGS sequence"/>
</dbReference>
<dbReference type="eggNOG" id="COG2206">
    <property type="taxonomic scope" value="Bacteria"/>
</dbReference>
<dbReference type="EMBL" id="AUPZ01000005">
    <property type="protein sequence ID" value="EQB39903.1"/>
    <property type="molecule type" value="Genomic_DNA"/>
</dbReference>
<protein>
    <recommendedName>
        <fullName evidence="1">HD-GYP domain-containing protein</fullName>
    </recommendedName>
</protein>
<dbReference type="RefSeq" id="WP_021287231.1">
    <property type="nucleotide sequence ID" value="NZ_AUPZ01000005.1"/>
</dbReference>
<dbReference type="STRING" id="1172190.M947_04800"/>
<dbReference type="SUPFAM" id="SSF109604">
    <property type="entry name" value="HD-domain/PDEase-like"/>
    <property type="match status" value="1"/>
</dbReference>
<feature type="domain" description="HD-GYP" evidence="1">
    <location>
        <begin position="146"/>
        <end position="332"/>
    </location>
</feature>
<evidence type="ECO:0000313" key="3">
    <source>
        <dbReference type="Proteomes" id="UP000015520"/>
    </source>
</evidence>
<dbReference type="InterPro" id="IPR037522">
    <property type="entry name" value="HD_GYP_dom"/>
</dbReference>
<dbReference type="SMART" id="SM00471">
    <property type="entry name" value="HDc"/>
    <property type="match status" value="1"/>
</dbReference>
<proteinExistence type="predicted"/>
<dbReference type="PATRIC" id="fig|1172190.3.peg.937"/>